<dbReference type="PANTHER" id="PTHR14624">
    <property type="entry name" value="DFG10 PROTEIN"/>
    <property type="match status" value="1"/>
</dbReference>
<dbReference type="UniPathway" id="UPA00378"/>
<dbReference type="GO" id="GO:0160198">
    <property type="term" value="F:polyprenal reductase activity"/>
    <property type="evidence" value="ECO:0007669"/>
    <property type="project" value="UniProtKB-EC"/>
</dbReference>
<comment type="similarity">
    <text evidence="6 9">Belongs to the steroid 5-alpha reductase family. Polyprenal reductase subfamily.</text>
</comment>
<evidence type="ECO:0000313" key="11">
    <source>
        <dbReference type="EMBL" id="KAA3677854.1"/>
    </source>
</evidence>
<feature type="domain" description="3-oxo-5-alpha-steroid 4-dehydrogenase C-terminal" evidence="10">
    <location>
        <begin position="267"/>
        <end position="385"/>
    </location>
</feature>
<evidence type="ECO:0000256" key="1">
    <source>
        <dbReference type="ARBA" id="ARBA00004127"/>
    </source>
</evidence>
<comment type="subcellular location">
    <subcellularLocation>
        <location evidence="1">Endomembrane system</location>
        <topology evidence="1">Multi-pass membrane protein</topology>
    </subcellularLocation>
    <subcellularLocation>
        <location evidence="9">Endoplasmic reticulum membrane</location>
    </subcellularLocation>
</comment>
<keyword evidence="3" id="KW-0812">Transmembrane</keyword>
<dbReference type="PROSITE" id="PS50244">
    <property type="entry name" value="S5A_REDUCTASE"/>
    <property type="match status" value="1"/>
</dbReference>
<dbReference type="InterPro" id="IPR001104">
    <property type="entry name" value="3-oxo-5_a-steroid_4-DH_C"/>
</dbReference>
<keyword evidence="9" id="KW-0256">Endoplasmic reticulum</keyword>
<accession>A0A5J4NQV1</accession>
<keyword evidence="9" id="KW-0560">Oxidoreductase</keyword>
<dbReference type="GO" id="GO:0003865">
    <property type="term" value="F:3-oxo-5-alpha-steroid 4-dehydrogenase activity"/>
    <property type="evidence" value="ECO:0007669"/>
    <property type="project" value="TreeGrafter"/>
</dbReference>
<keyword evidence="9" id="KW-0521">NADP</keyword>
<dbReference type="PANTHER" id="PTHR14624:SF0">
    <property type="entry name" value="POLYPRENOL REDUCTASE"/>
    <property type="match status" value="1"/>
</dbReference>
<evidence type="ECO:0000256" key="9">
    <source>
        <dbReference type="RuleBase" id="RU367081"/>
    </source>
</evidence>
<dbReference type="GO" id="GO:0005789">
    <property type="term" value="C:endoplasmic reticulum membrane"/>
    <property type="evidence" value="ECO:0007669"/>
    <property type="project" value="UniProtKB-SubCell"/>
</dbReference>
<dbReference type="EMBL" id="QNGE01001319">
    <property type="protein sequence ID" value="KAA3677854.1"/>
    <property type="molecule type" value="Genomic_DNA"/>
</dbReference>
<gene>
    <name evidence="11" type="ORF">DEA37_0004389</name>
</gene>
<evidence type="ECO:0000256" key="2">
    <source>
        <dbReference type="ARBA" id="ARBA00012522"/>
    </source>
</evidence>
<dbReference type="Pfam" id="PF02544">
    <property type="entry name" value="Steroid_dh"/>
    <property type="match status" value="1"/>
</dbReference>
<evidence type="ECO:0000256" key="4">
    <source>
        <dbReference type="ARBA" id="ARBA00022989"/>
    </source>
</evidence>
<dbReference type="EC" id="1.3.1.94" evidence="2 9"/>
<keyword evidence="4" id="KW-1133">Transmembrane helix</keyword>
<dbReference type="GO" id="GO:0102389">
    <property type="term" value="F:polyprenol reductase activity"/>
    <property type="evidence" value="ECO:0007669"/>
    <property type="project" value="UniProtKB-UniRule"/>
</dbReference>
<comment type="function">
    <text evidence="9">Plays a key role in early steps of protein N-linked glycosylation by being involved in the conversion of polyprenol into dolichol. Acts as a polyprenal reductase that mediates the reduction of polyprenal into dolichal in a NADP-dependent mechanism. Dolichols are required for the synthesis of dolichol-linked monosaccharides and the oligosaccharide precursor used for N-glycosylation.</text>
</comment>
<comment type="catalytic activity">
    <reaction evidence="8 9">
        <text>a di-trans,poly-cis-dolichal + NADP(+) = a di-trans,poly-cis-polyprenal + NADPH + H(+)</text>
        <dbReference type="Rhea" id="RHEA:80727"/>
        <dbReference type="Rhea" id="RHEA-COMP:19536"/>
        <dbReference type="Rhea" id="RHEA-COMP:19537"/>
        <dbReference type="ChEBI" id="CHEBI:15378"/>
        <dbReference type="ChEBI" id="CHEBI:57783"/>
        <dbReference type="ChEBI" id="CHEBI:58349"/>
        <dbReference type="ChEBI" id="CHEBI:231623"/>
        <dbReference type="ChEBI" id="CHEBI:231637"/>
        <dbReference type="EC" id="1.3.1.94"/>
    </reaction>
    <physiologicalReaction direction="right-to-left" evidence="8 9">
        <dbReference type="Rhea" id="RHEA:80729"/>
    </physiologicalReaction>
</comment>
<dbReference type="InterPro" id="IPR039698">
    <property type="entry name" value="Dfg10/SRD5A3"/>
</dbReference>
<evidence type="ECO:0000256" key="8">
    <source>
        <dbReference type="ARBA" id="ARBA00049427"/>
    </source>
</evidence>
<name>A0A5J4NQV1_9TREM</name>
<dbReference type="GO" id="GO:0016095">
    <property type="term" value="P:polyprenol catabolic process"/>
    <property type="evidence" value="ECO:0007669"/>
    <property type="project" value="UniProtKB-UniRule"/>
</dbReference>
<comment type="pathway">
    <text evidence="9">Protein modification; protein glycosylation.</text>
</comment>
<comment type="caution">
    <text evidence="11">The sequence shown here is derived from an EMBL/GenBank/DDBJ whole genome shotgun (WGS) entry which is preliminary data.</text>
</comment>
<keyword evidence="12" id="KW-1185">Reference proteome</keyword>
<evidence type="ECO:0000256" key="5">
    <source>
        <dbReference type="ARBA" id="ARBA00023136"/>
    </source>
</evidence>
<evidence type="ECO:0000256" key="7">
    <source>
        <dbReference type="ARBA" id="ARBA00047186"/>
    </source>
</evidence>
<evidence type="ECO:0000256" key="6">
    <source>
        <dbReference type="ARBA" id="ARBA00046320"/>
    </source>
</evidence>
<organism evidence="11 12">
    <name type="scientific">Paragonimus westermani</name>
    <dbReference type="NCBI Taxonomy" id="34504"/>
    <lineage>
        <taxon>Eukaryota</taxon>
        <taxon>Metazoa</taxon>
        <taxon>Spiralia</taxon>
        <taxon>Lophotrochozoa</taxon>
        <taxon>Platyhelminthes</taxon>
        <taxon>Trematoda</taxon>
        <taxon>Digenea</taxon>
        <taxon>Plagiorchiida</taxon>
        <taxon>Troglotremata</taxon>
        <taxon>Troglotrematidae</taxon>
        <taxon>Paragonimus</taxon>
    </lineage>
</organism>
<reference evidence="11 12" key="1">
    <citation type="journal article" date="2019" name="Gigascience">
        <title>Whole-genome sequence of the oriental lung fluke Paragonimus westermani.</title>
        <authorList>
            <person name="Oey H."/>
            <person name="Zakrzewski M."/>
            <person name="Narain K."/>
            <person name="Devi K.R."/>
            <person name="Agatsuma T."/>
            <person name="Nawaratna S."/>
            <person name="Gobert G.N."/>
            <person name="Jones M.K."/>
            <person name="Ragan M.A."/>
            <person name="McManus D.P."/>
            <person name="Krause L."/>
        </authorList>
    </citation>
    <scope>NUCLEOTIDE SEQUENCE [LARGE SCALE GENOMIC DNA]</scope>
    <source>
        <strain evidence="11 12">IND2009</strain>
    </source>
</reference>
<keyword evidence="5" id="KW-0472">Membrane</keyword>
<dbReference type="AlphaFoldDB" id="A0A5J4NQV1"/>
<sequence length="385" mass="43712">MGGSYMRVNLKDANSHRLNAFPCLRWTIGYVVSAHANGSSETSKPYVHAQSVLGENHEPACPFLSDRMLSTPVVTLISEIPHRLLCSLIRSYTSVSVFSQGAFVRSCSPVVYWYRAWDCCGHLAVSSLRRSVACTIAIFVPFREVQTRVNSQVGCDPRSKKVWPILVTLGSDSNWFTLFYLVGTVSTLVAVFLELGEPTRHPVVLSTLVLYLTHVLRRLYESLCVSVFGESQMSVTHLLLGLLFYMVTPASICSSRTRAANRAPWMMVCFVLSVVTLQFSQHLVCRQLASLRRRNSTTSDKSLRNKHFPPQGSMFQRITCPHYLFEMALYLTFHLFLTSSWTSFSHMTLFVLINQTCAAWLSHSWYRKAFPDWSSNKYALIPYVW</sequence>
<dbReference type="GO" id="GO:0006488">
    <property type="term" value="P:dolichol-linked oligosaccharide biosynthetic process"/>
    <property type="evidence" value="ECO:0007669"/>
    <property type="project" value="UniProtKB-UniRule"/>
</dbReference>
<evidence type="ECO:0000313" key="12">
    <source>
        <dbReference type="Proteomes" id="UP000324629"/>
    </source>
</evidence>
<evidence type="ECO:0000259" key="10">
    <source>
        <dbReference type="Pfam" id="PF02544"/>
    </source>
</evidence>
<evidence type="ECO:0000256" key="3">
    <source>
        <dbReference type="ARBA" id="ARBA00022692"/>
    </source>
</evidence>
<dbReference type="Proteomes" id="UP000324629">
    <property type="component" value="Unassembled WGS sequence"/>
</dbReference>
<proteinExistence type="inferred from homology"/>
<protein>
    <recommendedName>
        <fullName evidence="7 9">Polyprenal reductase</fullName>
        <ecNumber evidence="2 9">1.3.1.94</ecNumber>
    </recommendedName>
</protein>